<accession>A0A4Q1K6F7</accession>
<evidence type="ECO:0000313" key="4">
    <source>
        <dbReference type="Proteomes" id="UP000290283"/>
    </source>
</evidence>
<evidence type="ECO:0008006" key="5">
    <source>
        <dbReference type="Google" id="ProtNLM"/>
    </source>
</evidence>
<proteinExistence type="predicted"/>
<keyword evidence="2" id="KW-1133">Transmembrane helix</keyword>
<dbReference type="OrthoDB" id="9814627at2"/>
<dbReference type="Proteomes" id="UP000290283">
    <property type="component" value="Unassembled WGS sequence"/>
</dbReference>
<evidence type="ECO:0000313" key="3">
    <source>
        <dbReference type="EMBL" id="RXR21247.1"/>
    </source>
</evidence>
<evidence type="ECO:0000256" key="2">
    <source>
        <dbReference type="SAM" id="Phobius"/>
    </source>
</evidence>
<comment type="caution">
    <text evidence="3">The sequence shown here is derived from an EMBL/GenBank/DDBJ whole genome shotgun (WGS) entry which is preliminary data.</text>
</comment>
<reference evidence="4" key="1">
    <citation type="submission" date="2019-01" db="EMBL/GenBank/DDBJ databases">
        <title>Cytophagaceae bacterium strain CAR-16.</title>
        <authorList>
            <person name="Chen W.-M."/>
        </authorList>
    </citation>
    <scope>NUCLEOTIDE SEQUENCE [LARGE SCALE GENOMIC DNA]</scope>
    <source>
        <strain evidence="4">LLJ-11</strain>
    </source>
</reference>
<keyword evidence="2" id="KW-0812">Transmembrane</keyword>
<dbReference type="EMBL" id="SBKO01000001">
    <property type="protein sequence ID" value="RXR21247.1"/>
    <property type="molecule type" value="Genomic_DNA"/>
</dbReference>
<keyword evidence="4" id="KW-1185">Reference proteome</keyword>
<keyword evidence="2" id="KW-0472">Membrane</keyword>
<name>A0A4Q1K6F7_9FLAO</name>
<evidence type="ECO:0000256" key="1">
    <source>
        <dbReference type="SAM" id="MobiDB-lite"/>
    </source>
</evidence>
<organism evidence="3 4">
    <name type="scientific">Flavobacterium amnicola</name>
    <dbReference type="NCBI Taxonomy" id="2506422"/>
    <lineage>
        <taxon>Bacteria</taxon>
        <taxon>Pseudomonadati</taxon>
        <taxon>Bacteroidota</taxon>
        <taxon>Flavobacteriia</taxon>
        <taxon>Flavobacteriales</taxon>
        <taxon>Flavobacteriaceae</taxon>
        <taxon>Flavobacterium</taxon>
    </lineage>
</organism>
<sequence>MKQIRESKFSKIVAYYLMIMMVLQITAPMQMYALTSGPTQPEFNSFTPIGTSDMVNISSGDYNYNIPIMDVGGYPINLSYNSGITMDQEASWVGLGWNLNVGQIERQVRGLPDDFRGDEVIYENNMRQNRTVGLNLAGNAAVFGVDGLNLGVGLGVETNNYEGISFKPSFGIGFQFCDNVSVGMNFSSSLDEGATVTPSVGISVKSSSANVGAVTSLKGSASLGLNSRKGVENLNMSASVSRVDNGVTRDKNGKVNGSSVDRYSHEMASSGGSISFNNQSFTPSKRVGYKNSNFSFNGALGGEIYGVEGQIQFTGYGSYQDVAEDYKYRPEKAFGYENTEYKRDQLGILDFNRENETVVTQNTTVLPVTNYTYDLYSIEGQGVSGQFRPYRSQVGTVYNDFVVDYGSSDSFGVEIGLGNLVHGSGDFKAAPSITWTGPWINNNNVIPYFMERNTDKKKLGYEPYVYKMVGGMNVDPEENIYYSKIAGNKPISIGIYGGNKNSATKPIYYDKERNQTAISKIKRDKRHVRSQLVYKVTDKEAADDPLISRNDNALPHHTAGIKILKTDGSTYVYGITAYNTKKVEATFDVSGSNQSSTRKGNNTTGLVGYNGLTSGNESDRSDMFLNKITTKNYAHSYMLSSVLSSDYEDVDGNGPTLNDLGSYTKFEYKKQPGDPYKWRVPFQKDKVTYNEGLISKDEDQKGNFLYGEKELKYLDKIVTKTHVAFFDLGERRDAIGTAGETGGKGTGRMKYLKSIRLYSLPEVTNAMGQIVDPGSNGTIKPVKTAFFEYDYSLCKNIPNHVDHNESTETGPGKLTLKKVYFTYSGSNMGKYTPYEFNYGVDNQINNPDYHMKGFDIWGNYKKQLPNSGYINTALSNTEFPYVEQNKSEADNNAQAWNLKSVTLPSGGEIKIEMESDDYQHVQEKKAMQMFKVIGSGNSSDPSITQASTMELYNGNSHNKYIYVKLSETDIISSIAAGQRSQWFINHYLAENYGKAIQFKFLLNMKNNNKQYEYVSGYFKMQESSSAPINVKYNGGQGTIVAIPLQMLKRGGSTNGSAKVNPMAKAGWSFGRTHLNRLVYGLIDDPTETNFEAIVKSLEGSIQRIEEIFKGPNLPLQEEGCARIFKPKSWIRLENPIGRKFGGGLRVKSIQLSDNWQVMAPLSGGTNMNYGQTYSYDEEVTNNEIAKSSGVATFEPNACPENPLVEPMKSDYNGHSESYAESIAAPRDSNYFEKPFGENFFPAATVTYARVSVKNLEATPINGIKVKKHATGKIVTEHFTTRDFPTKVAYTDLDMINDLVPNNIIGSLVKLGNISVRNHLTMSQGFSIETNDMNGKTKAETVFDENGGKVSRVDYKYKLDSKGNLDNNLTTIDSKGNVSKKLLGLDYDVINDFNESFSATTTSGFKANVATFMVLAVPVPVPMILPESSYNENQLRTAVTTKHIHRTGILEEKIADDLGATVSTKNLAWDANSGEVLLTETINEYNDHYYSFTYPAYWMYEGMGPASTNIGVVGTLKRVANCQYDPRPYFNIVDPMNSSSMITTDITPYFKLGDELMLESTTEKLKVWVLGFNSTKTGLLLINEEGSYIDYCGNNYKVYNFKNVRSGNRNLQSASMASVTSMINPLKDTNGDSFPDILDQNSFIFNANSSSNPRIINSSAVVYNDFWKPQNDMNIASVYPTLPGVNPEISGEVSHPFQLNYNPYLWNIKGEWRAEKSYAYLTGRNSSSNQVNNPRNEGFFTNFSPFYQFINGAWSTVTTNWTYASSVTQFSPFGMELENKDALNRYSAAQYGYQNKLPVAVASNAKYREIGYEGFEETQNSMRKHFVFSSGNSGSLVPVTISNTESHTGKRSVKVTPSTPVRIVRSLMPEVITASPRLCMYNCSEVLDPLVIHSSNMTVGMSTPPPKPYVKYKVSPVCNGLTVEGQSVAFLNEDVNGNPIPGDYVDGSYTFTDIPGDPDGKYLTYYGIIDIGYNQNNTTYLTTITIPIRVNGALMNLLLTRPYYNSQQLNGNHDIHRGSLECQ</sequence>
<gene>
    <name evidence="3" type="ORF">EQG63_04730</name>
</gene>
<feature type="region of interest" description="Disordered" evidence="1">
    <location>
        <begin position="590"/>
        <end position="613"/>
    </location>
</feature>
<feature type="transmembrane region" description="Helical" evidence="2">
    <location>
        <begin position="12"/>
        <end position="34"/>
    </location>
</feature>
<protein>
    <recommendedName>
        <fullName evidence="5">PA14 domain-containing protein</fullName>
    </recommendedName>
</protein>
<dbReference type="RefSeq" id="WP_129434937.1">
    <property type="nucleotide sequence ID" value="NZ_SBKO01000001.1"/>
</dbReference>